<dbReference type="Pfam" id="PF02570">
    <property type="entry name" value="CbiC"/>
    <property type="match status" value="1"/>
</dbReference>
<dbReference type="RefSeq" id="WP_093991385.1">
    <property type="nucleotide sequence ID" value="NZ_FXZK01000001.1"/>
</dbReference>
<dbReference type="Proteomes" id="UP000201613">
    <property type="component" value="Unassembled WGS sequence"/>
</dbReference>
<dbReference type="InterPro" id="IPR003722">
    <property type="entry name" value="Cbl_synth_CobH/CbiC"/>
</dbReference>
<evidence type="ECO:0000313" key="7">
    <source>
        <dbReference type="Proteomes" id="UP000201613"/>
    </source>
</evidence>
<dbReference type="InterPro" id="IPR036588">
    <property type="entry name" value="CobH/CbiC_sf"/>
</dbReference>
<proteinExistence type="inferred from homology"/>
<keyword evidence="3" id="KW-0169">Cobalamin biosynthesis</keyword>
<reference evidence="6 7" key="1">
    <citation type="submission" date="2017-05" db="EMBL/GenBank/DDBJ databases">
        <authorList>
            <person name="Song R."/>
            <person name="Chenine A.L."/>
            <person name="Ruprecht R.M."/>
        </authorList>
    </citation>
    <scope>NUCLEOTIDE SEQUENCE [LARGE SCALE GENOMIC DNA]</scope>
    <source>
        <strain evidence="6 7">CECT 8899</strain>
    </source>
</reference>
<evidence type="ECO:0000259" key="5">
    <source>
        <dbReference type="Pfam" id="PF02570"/>
    </source>
</evidence>
<evidence type="ECO:0000256" key="1">
    <source>
        <dbReference type="ARBA" id="ARBA00004953"/>
    </source>
</evidence>
<accession>A0A238L9Z1</accession>
<dbReference type="SUPFAM" id="SSF63965">
    <property type="entry name" value="Precorrin-8X methylmutase CbiC/CobH"/>
    <property type="match status" value="1"/>
</dbReference>
<dbReference type="EMBL" id="FXZK01000001">
    <property type="protein sequence ID" value="SMY06499.1"/>
    <property type="molecule type" value="Genomic_DNA"/>
</dbReference>
<sequence>MRPYEKDPTAIYAQSFATVRKEARIERFAPDMQPIITRLIHACGMVEIADRLAYSADVVASGRAALDAGAPILCDCEMVAAGVIRRALPADNRVVVTLNDPTVPDHAQAIGNTRSAAAVDLWADHIEGAVVAIGNAPTALFRLMEHLDAGWPKPAAILAFPVGFVGAAESKAELAANPRATPFIALRGRKGGSAMASAAVNALSIGATA</sequence>
<name>A0A238L9Z1_9RHOB</name>
<dbReference type="PANTHER" id="PTHR43588:SF1">
    <property type="entry name" value="COBALT-PRECORRIN-8 METHYLMUTASE"/>
    <property type="match status" value="1"/>
</dbReference>
<protein>
    <submittedName>
        <fullName evidence="6">Precorrin-8X methylmutase</fullName>
        <ecNumber evidence="6">5.4.99.61</ecNumber>
    </submittedName>
</protein>
<dbReference type="NCBIfam" id="NF006136">
    <property type="entry name" value="PRK08285.1"/>
    <property type="match status" value="1"/>
</dbReference>
<dbReference type="GO" id="GO:0016993">
    <property type="term" value="F:precorrin-8X methylmutase activity"/>
    <property type="evidence" value="ECO:0007669"/>
    <property type="project" value="UniProtKB-EC"/>
</dbReference>
<dbReference type="GO" id="GO:0009236">
    <property type="term" value="P:cobalamin biosynthetic process"/>
    <property type="evidence" value="ECO:0007669"/>
    <property type="project" value="UniProtKB-UniPathway"/>
</dbReference>
<feature type="domain" description="Cobalamin biosynthesis precorrin-8X methylmutase CobH/CbiC" evidence="5">
    <location>
        <begin position="11"/>
        <end position="203"/>
    </location>
</feature>
<comment type="pathway">
    <text evidence="1">Cofactor biosynthesis; adenosylcobalamin biosynthesis.</text>
</comment>
<keyword evidence="4 6" id="KW-0413">Isomerase</keyword>
<gene>
    <name evidence="6" type="primary">cobH</name>
    <name evidence="6" type="ORF">LOM8899_00624</name>
</gene>
<keyword evidence="7" id="KW-1185">Reference proteome</keyword>
<evidence type="ECO:0000256" key="4">
    <source>
        <dbReference type="ARBA" id="ARBA00023235"/>
    </source>
</evidence>
<dbReference type="OrthoDB" id="9780708at2"/>
<dbReference type="UniPathway" id="UPA00148"/>
<dbReference type="AlphaFoldDB" id="A0A238L9Z1"/>
<evidence type="ECO:0000313" key="6">
    <source>
        <dbReference type="EMBL" id="SMY06499.1"/>
    </source>
</evidence>
<evidence type="ECO:0000256" key="2">
    <source>
        <dbReference type="ARBA" id="ARBA00009774"/>
    </source>
</evidence>
<dbReference type="EC" id="5.4.99.61" evidence="6"/>
<dbReference type="PANTHER" id="PTHR43588">
    <property type="entry name" value="COBALT-PRECORRIN-8 METHYLMUTASE"/>
    <property type="match status" value="1"/>
</dbReference>
<comment type="similarity">
    <text evidence="2">Belongs to the CobH/CbiC family.</text>
</comment>
<organism evidence="6 7">
    <name type="scientific">Flavimaricola marinus</name>
    <dbReference type="NCBI Taxonomy" id="1819565"/>
    <lineage>
        <taxon>Bacteria</taxon>
        <taxon>Pseudomonadati</taxon>
        <taxon>Pseudomonadota</taxon>
        <taxon>Alphaproteobacteria</taxon>
        <taxon>Rhodobacterales</taxon>
        <taxon>Paracoccaceae</taxon>
        <taxon>Flavimaricola</taxon>
    </lineage>
</organism>
<dbReference type="Gene3D" id="3.40.50.10230">
    <property type="entry name" value="Cobalamin biosynthesis CobH/CbiC, precorrin-8X methylmutase"/>
    <property type="match status" value="1"/>
</dbReference>
<evidence type="ECO:0000256" key="3">
    <source>
        <dbReference type="ARBA" id="ARBA00022573"/>
    </source>
</evidence>